<evidence type="ECO:0000259" key="15">
    <source>
        <dbReference type="Pfam" id="PF13649"/>
    </source>
</evidence>
<evidence type="ECO:0000256" key="10">
    <source>
        <dbReference type="ARBA" id="ARBA00047384"/>
    </source>
</evidence>
<evidence type="ECO:0000256" key="3">
    <source>
        <dbReference type="ARBA" id="ARBA00022490"/>
    </source>
</evidence>
<dbReference type="InterPro" id="IPR025799">
    <property type="entry name" value="Arg_MeTrfase"/>
</dbReference>
<feature type="domain" description="Methyltransferase" evidence="15">
    <location>
        <begin position="259"/>
        <end position="345"/>
    </location>
</feature>
<feature type="domain" description="Protein arginine N-methyltransferase" evidence="17">
    <location>
        <begin position="362"/>
        <end position="462"/>
    </location>
</feature>
<keyword evidence="3" id="KW-0963">Cytoplasm</keyword>
<evidence type="ECO:0000256" key="8">
    <source>
        <dbReference type="ARBA" id="ARBA00022771"/>
    </source>
</evidence>
<comment type="caution">
    <text evidence="18">The sequence shown here is derived from an EMBL/GenBank/DDBJ whole genome shotgun (WGS) entry which is preliminary data.</text>
</comment>
<reference evidence="18 19" key="1">
    <citation type="submission" date="2022-12" db="EMBL/GenBank/DDBJ databases">
        <title>Chromosome-level genome of Tegillarca granosa.</title>
        <authorList>
            <person name="Kim J."/>
        </authorList>
    </citation>
    <scope>NUCLEOTIDE SEQUENCE [LARGE SCALE GENOMIC DNA]</scope>
    <source>
        <strain evidence="18">Teg-2019</strain>
        <tissue evidence="18">Adductor muscle</tissue>
    </source>
</reference>
<evidence type="ECO:0000259" key="16">
    <source>
        <dbReference type="Pfam" id="PF21137"/>
    </source>
</evidence>
<evidence type="ECO:0000256" key="6">
    <source>
        <dbReference type="ARBA" id="ARBA00022691"/>
    </source>
</evidence>
<evidence type="ECO:0000256" key="1">
    <source>
        <dbReference type="ARBA" id="ARBA00004514"/>
    </source>
</evidence>
<comment type="catalytic activity">
    <reaction evidence="10">
        <text>L-arginyl-[protein] + 2 S-adenosyl-L-methionine = N(omega),N(omega)-dimethyl-L-arginyl-[protein] + 2 S-adenosyl-L-homocysteine + 2 H(+)</text>
        <dbReference type="Rhea" id="RHEA:48096"/>
        <dbReference type="Rhea" id="RHEA-COMP:10532"/>
        <dbReference type="Rhea" id="RHEA-COMP:11991"/>
        <dbReference type="ChEBI" id="CHEBI:15378"/>
        <dbReference type="ChEBI" id="CHEBI:29965"/>
        <dbReference type="ChEBI" id="CHEBI:57856"/>
        <dbReference type="ChEBI" id="CHEBI:59789"/>
        <dbReference type="ChEBI" id="CHEBI:61897"/>
        <dbReference type="EC" id="2.1.1.319"/>
    </reaction>
    <physiologicalReaction direction="left-to-right" evidence="10">
        <dbReference type="Rhea" id="RHEA:48097"/>
    </physiologicalReaction>
</comment>
<keyword evidence="19" id="KW-1185">Reference proteome</keyword>
<feature type="compositionally biased region" description="Acidic residues" evidence="14">
    <location>
        <begin position="19"/>
        <end position="28"/>
    </location>
</feature>
<dbReference type="SUPFAM" id="SSF57667">
    <property type="entry name" value="beta-beta-alpha zinc fingers"/>
    <property type="match status" value="1"/>
</dbReference>
<dbReference type="InterPro" id="IPR041698">
    <property type="entry name" value="Methyltransf_25"/>
</dbReference>
<feature type="region of interest" description="Disordered" evidence="14">
    <location>
        <begin position="1"/>
        <end position="28"/>
    </location>
</feature>
<dbReference type="InterPro" id="IPR029063">
    <property type="entry name" value="SAM-dependent_MTases_sf"/>
</dbReference>
<dbReference type="PANTHER" id="PTHR11006:SF53">
    <property type="entry name" value="PROTEIN ARGININE N-METHYLTRANSFERASE 3"/>
    <property type="match status" value="1"/>
</dbReference>
<dbReference type="SUPFAM" id="SSF53335">
    <property type="entry name" value="S-adenosyl-L-methionine-dependent methyltransferases"/>
    <property type="match status" value="1"/>
</dbReference>
<evidence type="ECO:0000256" key="11">
    <source>
        <dbReference type="ARBA" id="ARBA00049303"/>
    </source>
</evidence>
<dbReference type="Proteomes" id="UP001217089">
    <property type="component" value="Unassembled WGS sequence"/>
</dbReference>
<evidence type="ECO:0000256" key="13">
    <source>
        <dbReference type="SAM" id="Coils"/>
    </source>
</evidence>
<comment type="catalytic activity">
    <reaction evidence="11">
        <text>L-arginyl-[protein] + S-adenosyl-L-methionine = N(omega)-methyl-L-arginyl-[protein] + S-adenosyl-L-homocysteine + H(+)</text>
        <dbReference type="Rhea" id="RHEA:48100"/>
        <dbReference type="Rhea" id="RHEA-COMP:10532"/>
        <dbReference type="Rhea" id="RHEA-COMP:11990"/>
        <dbReference type="ChEBI" id="CHEBI:15378"/>
        <dbReference type="ChEBI" id="CHEBI:29965"/>
        <dbReference type="ChEBI" id="CHEBI:57856"/>
        <dbReference type="ChEBI" id="CHEBI:59789"/>
        <dbReference type="ChEBI" id="CHEBI:65280"/>
    </reaction>
    <physiologicalReaction direction="left-to-right" evidence="11">
        <dbReference type="Rhea" id="RHEA:48101"/>
    </physiologicalReaction>
</comment>
<dbReference type="InterPro" id="IPR049482">
    <property type="entry name" value="ANM3-like_C2H2_Zf"/>
</dbReference>
<dbReference type="PROSITE" id="PS51678">
    <property type="entry name" value="SAM_MT_PRMT"/>
    <property type="match status" value="1"/>
</dbReference>
<evidence type="ECO:0000259" key="17">
    <source>
        <dbReference type="Pfam" id="PF22528"/>
    </source>
</evidence>
<keyword evidence="5 12" id="KW-0808">Transferase</keyword>
<protein>
    <recommendedName>
        <fullName evidence="2">type I protein arginine methyltransferase</fullName>
        <ecNumber evidence="2">2.1.1.319</ecNumber>
    </recommendedName>
</protein>
<evidence type="ECO:0000256" key="9">
    <source>
        <dbReference type="ARBA" id="ARBA00022833"/>
    </source>
</evidence>
<dbReference type="Pfam" id="PF22528">
    <property type="entry name" value="PRMT_C"/>
    <property type="match status" value="1"/>
</dbReference>
<proteinExistence type="predicted"/>
<evidence type="ECO:0000256" key="4">
    <source>
        <dbReference type="ARBA" id="ARBA00022603"/>
    </source>
</evidence>
<dbReference type="EMBL" id="JARBDR010000337">
    <property type="protein sequence ID" value="KAJ8314963.1"/>
    <property type="molecule type" value="Genomic_DNA"/>
</dbReference>
<dbReference type="PANTHER" id="PTHR11006">
    <property type="entry name" value="PROTEIN ARGININE N-METHYLTRANSFERASE"/>
    <property type="match status" value="1"/>
</dbReference>
<comment type="subcellular location">
    <subcellularLocation>
        <location evidence="1">Cytoplasm</location>
        <location evidence="1">Cytosol</location>
    </subcellularLocation>
</comment>
<evidence type="ECO:0000256" key="7">
    <source>
        <dbReference type="ARBA" id="ARBA00022723"/>
    </source>
</evidence>
<gene>
    <name evidence="18" type="ORF">KUTeg_007113</name>
</gene>
<name>A0ABQ9FCB7_TEGGR</name>
<keyword evidence="9" id="KW-0862">Zinc</keyword>
<evidence type="ECO:0000256" key="2">
    <source>
        <dbReference type="ARBA" id="ARBA00011925"/>
    </source>
</evidence>
<dbReference type="Pfam" id="PF21137">
    <property type="entry name" value="ANM3_C2H2_Zf"/>
    <property type="match status" value="1"/>
</dbReference>
<organism evidence="18 19">
    <name type="scientific">Tegillarca granosa</name>
    <name type="common">Malaysian cockle</name>
    <name type="synonym">Anadara granosa</name>
    <dbReference type="NCBI Taxonomy" id="220873"/>
    <lineage>
        <taxon>Eukaryota</taxon>
        <taxon>Metazoa</taxon>
        <taxon>Spiralia</taxon>
        <taxon>Lophotrochozoa</taxon>
        <taxon>Mollusca</taxon>
        <taxon>Bivalvia</taxon>
        <taxon>Autobranchia</taxon>
        <taxon>Pteriomorphia</taxon>
        <taxon>Arcoida</taxon>
        <taxon>Arcoidea</taxon>
        <taxon>Arcidae</taxon>
        <taxon>Tegillarca</taxon>
    </lineage>
</organism>
<evidence type="ECO:0000256" key="5">
    <source>
        <dbReference type="ARBA" id="ARBA00022679"/>
    </source>
</evidence>
<feature type="domain" description="Protein arginine N-methyltransferase 3-like C2H2 zinc finger" evidence="16">
    <location>
        <begin position="73"/>
        <end position="115"/>
    </location>
</feature>
<dbReference type="Pfam" id="PF13649">
    <property type="entry name" value="Methyltransf_25"/>
    <property type="match status" value="1"/>
</dbReference>
<keyword evidence="13" id="KW-0175">Coiled coil</keyword>
<dbReference type="InterPro" id="IPR036236">
    <property type="entry name" value="Znf_C2H2_sf"/>
</dbReference>
<dbReference type="CDD" id="cd02440">
    <property type="entry name" value="AdoMet_MTases"/>
    <property type="match status" value="1"/>
</dbReference>
<accession>A0ABQ9FCB7</accession>
<feature type="coiled-coil region" evidence="13">
    <location>
        <begin position="153"/>
        <end position="187"/>
    </location>
</feature>
<keyword evidence="7" id="KW-0479">Metal-binding</keyword>
<dbReference type="EC" id="2.1.1.319" evidence="2"/>
<keyword evidence="6 12" id="KW-0949">S-adenosyl-L-methionine</keyword>
<dbReference type="InterPro" id="IPR055135">
    <property type="entry name" value="PRMT_dom"/>
</dbReference>
<evidence type="ECO:0000256" key="14">
    <source>
        <dbReference type="SAM" id="MobiDB-lite"/>
    </source>
</evidence>
<keyword evidence="8" id="KW-0863">Zinc-finger</keyword>
<evidence type="ECO:0000256" key="12">
    <source>
        <dbReference type="PROSITE-ProRule" id="PRU01015"/>
    </source>
</evidence>
<keyword evidence="4 12" id="KW-0489">Methyltransferase</keyword>
<sequence>MATKDLQDTGMEQIGDFIDSSDDDEEWEDDEKMEELKIKCLFCSLKSQSAEDLFKHCRDSHNFDIYEVNKLCKLDCIQFIKMVNYIRQNNVSPDLVQTIKNCGEPPWLSDDYMKPYDVEDDIEELLEENMITSVSVKSNNIQVSTINNHSDVSEDMAERLLNAENRAQRAESDLQRALEEMEKMRVVAKDMLMSQPSSENLPVKSENVIESMTEDEDEAYFDSYSHYSIHQEMLKDKVRTESYRDFMYQNKDGFKDKVVLDVGCGTGILSMFAAASGAKLVIGVDQSDIIYQAMDIVRENKLEDKVKLIKGRIEDVDLPVDKVDIIISEWMGYFLLFESMLDSVLHARNKFLKDLKDVYPDKCNITLAAVSDLNLYSNHVTFWDDVYGFKMSCMRSEVIKEANVVKIEAETELDLCTCRFDDLQFKQDFTLQIKRDGPITAVVGYFDIMFDRNSSNKAVSIKFSKTEKRVYVIKFPKYVKLSISQCYLYLLNNDYIIDMVNSYHKNKMQYSLLQLNVEEDTLYSGT</sequence>
<dbReference type="Gene3D" id="3.40.50.150">
    <property type="entry name" value="Vaccinia Virus protein VP39"/>
    <property type="match status" value="1"/>
</dbReference>
<evidence type="ECO:0000313" key="18">
    <source>
        <dbReference type="EMBL" id="KAJ8314963.1"/>
    </source>
</evidence>
<dbReference type="Gene3D" id="2.70.160.11">
    <property type="entry name" value="Hnrnp arginine n-methyltransferase1"/>
    <property type="match status" value="1"/>
</dbReference>
<evidence type="ECO:0000313" key="19">
    <source>
        <dbReference type="Proteomes" id="UP001217089"/>
    </source>
</evidence>